<evidence type="ECO:0000313" key="3">
    <source>
        <dbReference type="Proteomes" id="UP000661607"/>
    </source>
</evidence>
<accession>A0ABR9KK02</accession>
<proteinExistence type="predicted"/>
<dbReference type="RefSeq" id="WP_192776718.1">
    <property type="nucleotide sequence ID" value="NZ_BAAASY010000011.1"/>
</dbReference>
<dbReference type="EMBL" id="JADBEF010000001">
    <property type="protein sequence ID" value="MBE1561867.1"/>
    <property type="molecule type" value="Genomic_DNA"/>
</dbReference>
<comment type="caution">
    <text evidence="2">The sequence shown here is derived from an EMBL/GenBank/DDBJ whole genome shotgun (WGS) entry which is preliminary data.</text>
</comment>
<feature type="compositionally biased region" description="Polar residues" evidence="1">
    <location>
        <begin position="1"/>
        <end position="14"/>
    </location>
</feature>
<feature type="compositionally biased region" description="Low complexity" evidence="1">
    <location>
        <begin position="49"/>
        <end position="69"/>
    </location>
</feature>
<dbReference type="Proteomes" id="UP000661607">
    <property type="component" value="Unassembled WGS sequence"/>
</dbReference>
<evidence type="ECO:0000256" key="1">
    <source>
        <dbReference type="SAM" id="MobiDB-lite"/>
    </source>
</evidence>
<reference evidence="2 3" key="1">
    <citation type="submission" date="2020-10" db="EMBL/GenBank/DDBJ databases">
        <title>Sequencing the genomes of 1000 actinobacteria strains.</title>
        <authorList>
            <person name="Klenk H.-P."/>
        </authorList>
    </citation>
    <scope>NUCLEOTIDE SEQUENCE [LARGE SCALE GENOMIC DNA]</scope>
    <source>
        <strain evidence="2 3">DSM 43748</strain>
    </source>
</reference>
<evidence type="ECO:0000313" key="2">
    <source>
        <dbReference type="EMBL" id="MBE1561867.1"/>
    </source>
</evidence>
<organism evidence="2 3">
    <name type="scientific">Nonomuraea africana</name>
    <dbReference type="NCBI Taxonomy" id="46171"/>
    <lineage>
        <taxon>Bacteria</taxon>
        <taxon>Bacillati</taxon>
        <taxon>Actinomycetota</taxon>
        <taxon>Actinomycetes</taxon>
        <taxon>Streptosporangiales</taxon>
        <taxon>Streptosporangiaceae</taxon>
        <taxon>Nonomuraea</taxon>
    </lineage>
</organism>
<feature type="compositionally biased region" description="Basic residues" evidence="1">
    <location>
        <begin position="19"/>
        <end position="32"/>
    </location>
</feature>
<sequence length="69" mass="6949">MSGSVGQSGKTRPPTSRPFKGRRAPARWKRRSSSPAVVAGPTVRPSPVPSVASPAGVASSHAAGSPTTQ</sequence>
<keyword evidence="3" id="KW-1185">Reference proteome</keyword>
<name>A0ABR9KK02_9ACTN</name>
<protein>
    <submittedName>
        <fullName evidence="2">Uncharacterized protein</fullName>
    </submittedName>
</protein>
<gene>
    <name evidence="2" type="ORF">H4W81_004646</name>
</gene>
<feature type="region of interest" description="Disordered" evidence="1">
    <location>
        <begin position="1"/>
        <end position="69"/>
    </location>
</feature>